<evidence type="ECO:0000259" key="1">
    <source>
        <dbReference type="Pfam" id="PF17111"/>
    </source>
</evidence>
<dbReference type="Proteomes" id="UP000076449">
    <property type="component" value="Chromosome II"/>
</dbReference>
<dbReference type="PhylomeDB" id="A0A167TE55"/>
<dbReference type="CDD" id="cd09917">
    <property type="entry name" value="F-box_SF"/>
    <property type="match status" value="1"/>
</dbReference>
<dbReference type="InterPro" id="IPR031348">
    <property type="entry name" value="PigL_N"/>
</dbReference>
<accession>A0A167TE55</accession>
<evidence type="ECO:0000313" key="2">
    <source>
        <dbReference type="EMBL" id="KZN88176.1"/>
    </source>
</evidence>
<name>A0A167TE55_PENCH</name>
<dbReference type="Pfam" id="PF17111">
    <property type="entry name" value="PigL_N"/>
    <property type="match status" value="1"/>
</dbReference>
<dbReference type="AlphaFoldDB" id="A0A167TE55"/>
<protein>
    <recommendedName>
        <fullName evidence="1">Azaphilone pigments biosynthesis cluster protein L N-terminal domain-containing protein</fullName>
    </recommendedName>
</protein>
<sequence length="274" mass="30610">MSPNINTLPPEIIILILENLPNSDTLFAAILSCHRVYEAANPYIPSVLTSIVILQIASLRGTSNALYDVVKSMTRVRPVVRDLQDQARFLTQTLGALEGAAHDYGDDILALELPLQQCDLQCASIAQKTAKRTVKRSDNTISNWKYLLSSYNLTFRVALGKARLQQFPLASVVLEQYQMMVEQAKIDLTEQANTPVIADLLPETSNTQNMLKREKRSVERCLYICNGALEFTMTSDFQARRGQSTVISSINELLPEERKNFTMFAELIGILPAS</sequence>
<reference evidence="2" key="1">
    <citation type="journal article" date="2014" name="Genome Announc.">
        <title>Complete sequencing and chromosome-scale genome assembly of the industrial progenitor strain P2niaD18 from the penicillin producer Penicillium chrysogenum.</title>
        <authorList>
            <person name="Specht T."/>
            <person name="Dahlmann T.A."/>
            <person name="Zadra I."/>
            <person name="Kurnsteiner H."/>
            <person name="Kuck U."/>
        </authorList>
    </citation>
    <scope>NUCLEOTIDE SEQUENCE [LARGE SCALE GENOMIC DNA]</scope>
    <source>
        <strain evidence="2">P2niaD18</strain>
    </source>
</reference>
<dbReference type="EMBL" id="CM002799">
    <property type="protein sequence ID" value="KZN88176.1"/>
    <property type="molecule type" value="Genomic_DNA"/>
</dbReference>
<proteinExistence type="predicted"/>
<organism evidence="2">
    <name type="scientific">Penicillium chrysogenum</name>
    <name type="common">Penicillium notatum</name>
    <dbReference type="NCBI Taxonomy" id="5076"/>
    <lineage>
        <taxon>Eukaryota</taxon>
        <taxon>Fungi</taxon>
        <taxon>Dikarya</taxon>
        <taxon>Ascomycota</taxon>
        <taxon>Pezizomycotina</taxon>
        <taxon>Eurotiomycetes</taxon>
        <taxon>Eurotiomycetidae</taxon>
        <taxon>Eurotiales</taxon>
        <taxon>Aspergillaceae</taxon>
        <taxon>Penicillium</taxon>
        <taxon>Penicillium chrysogenum species complex</taxon>
    </lineage>
</organism>
<feature type="domain" description="Azaphilone pigments biosynthesis cluster protein L N-terminal" evidence="1">
    <location>
        <begin position="49"/>
        <end position="226"/>
    </location>
</feature>
<gene>
    <name evidence="2" type="ORF">EN45_067470</name>
</gene>